<name>A0A1E5UK59_9POAL</name>
<comment type="caution">
    <text evidence="2">The sequence shown here is derived from an EMBL/GenBank/DDBJ whole genome shotgun (WGS) entry which is preliminary data.</text>
</comment>
<feature type="compositionally biased region" description="Basic and acidic residues" evidence="1">
    <location>
        <begin position="69"/>
        <end position="95"/>
    </location>
</feature>
<feature type="compositionally biased region" description="Basic residues" evidence="1">
    <location>
        <begin position="48"/>
        <end position="57"/>
    </location>
</feature>
<evidence type="ECO:0000313" key="2">
    <source>
        <dbReference type="EMBL" id="OEL13276.1"/>
    </source>
</evidence>
<dbReference type="Proteomes" id="UP000095767">
    <property type="component" value="Unassembled WGS sequence"/>
</dbReference>
<sequence>MLIVRDGVPVHRFVAVPRREVQPQPDPLRARGGGELGDDVPGPASPRRGGHRVVGQRRRPEAEAVVVLGREHDAAEPAPRRDARPLARVERRGGEHGGVGAAGAPLGVREGVGPEVEEERHLRELPPELRVGRDRQDR</sequence>
<dbReference type="EMBL" id="LWDX02073935">
    <property type="protein sequence ID" value="OEL13276.1"/>
    <property type="molecule type" value="Genomic_DNA"/>
</dbReference>
<proteinExistence type="predicted"/>
<accession>A0A1E5UK59</accession>
<feature type="compositionally biased region" description="Basic and acidic residues" evidence="1">
    <location>
        <begin position="118"/>
        <end position="138"/>
    </location>
</feature>
<feature type="region of interest" description="Disordered" evidence="1">
    <location>
        <begin position="16"/>
        <end position="138"/>
    </location>
</feature>
<dbReference type="AlphaFoldDB" id="A0A1E5UK59"/>
<organism evidence="2 3">
    <name type="scientific">Dichanthelium oligosanthes</name>
    <dbReference type="NCBI Taxonomy" id="888268"/>
    <lineage>
        <taxon>Eukaryota</taxon>
        <taxon>Viridiplantae</taxon>
        <taxon>Streptophyta</taxon>
        <taxon>Embryophyta</taxon>
        <taxon>Tracheophyta</taxon>
        <taxon>Spermatophyta</taxon>
        <taxon>Magnoliopsida</taxon>
        <taxon>Liliopsida</taxon>
        <taxon>Poales</taxon>
        <taxon>Poaceae</taxon>
        <taxon>PACMAD clade</taxon>
        <taxon>Panicoideae</taxon>
        <taxon>Panicodae</taxon>
        <taxon>Paniceae</taxon>
        <taxon>Dichantheliinae</taxon>
        <taxon>Dichanthelium</taxon>
    </lineage>
</organism>
<gene>
    <name evidence="2" type="ORF">BAE44_0025705</name>
</gene>
<evidence type="ECO:0000256" key="1">
    <source>
        <dbReference type="SAM" id="MobiDB-lite"/>
    </source>
</evidence>
<feature type="compositionally biased region" description="Low complexity" evidence="1">
    <location>
        <begin position="102"/>
        <end position="114"/>
    </location>
</feature>
<reference evidence="2 3" key="1">
    <citation type="submission" date="2016-09" db="EMBL/GenBank/DDBJ databases">
        <title>The draft genome of Dichanthelium oligosanthes: A C3 panicoid grass species.</title>
        <authorList>
            <person name="Studer A.J."/>
            <person name="Schnable J.C."/>
            <person name="Brutnell T.P."/>
        </authorList>
    </citation>
    <scope>NUCLEOTIDE SEQUENCE [LARGE SCALE GENOMIC DNA]</scope>
    <source>
        <strain evidence="3">cv. Kellogg 1175</strain>
        <tissue evidence="2">Leaf</tissue>
    </source>
</reference>
<evidence type="ECO:0000313" key="3">
    <source>
        <dbReference type="Proteomes" id="UP000095767"/>
    </source>
</evidence>
<protein>
    <submittedName>
        <fullName evidence="2">Putative alpha-L-fucosidase 1</fullName>
    </submittedName>
</protein>
<keyword evidence="3" id="KW-1185">Reference proteome</keyword>